<dbReference type="SUPFAM" id="SSF52540">
    <property type="entry name" value="P-loop containing nucleoside triphosphate hydrolases"/>
    <property type="match status" value="1"/>
</dbReference>
<dbReference type="SMART" id="SM01043">
    <property type="entry name" value="BTAD"/>
    <property type="match status" value="1"/>
</dbReference>
<dbReference type="SUPFAM" id="SSF46894">
    <property type="entry name" value="C-terminal effector domain of the bipartite response regulators"/>
    <property type="match status" value="1"/>
</dbReference>
<dbReference type="InterPro" id="IPR010982">
    <property type="entry name" value="Lambda_DNA-bd_dom_sf"/>
</dbReference>
<dbReference type="PANTHER" id="PTHR35807">
    <property type="entry name" value="TRANSCRIPTIONAL REGULATOR REDD-RELATED"/>
    <property type="match status" value="1"/>
</dbReference>
<dbReference type="InterPro" id="IPR051677">
    <property type="entry name" value="AfsR-DnrI-RedD_regulator"/>
</dbReference>
<keyword evidence="9" id="KW-1185">Reference proteome</keyword>
<dbReference type="SUPFAM" id="SSF47413">
    <property type="entry name" value="lambda repressor-like DNA-binding domains"/>
    <property type="match status" value="1"/>
</dbReference>
<dbReference type="Pfam" id="PF00486">
    <property type="entry name" value="Trans_reg_C"/>
    <property type="match status" value="1"/>
</dbReference>
<organism evidence="8 9">
    <name type="scientific">Fodinicola feengrottensis</name>
    <dbReference type="NCBI Taxonomy" id="435914"/>
    <lineage>
        <taxon>Bacteria</taxon>
        <taxon>Bacillati</taxon>
        <taxon>Actinomycetota</taxon>
        <taxon>Actinomycetes</taxon>
        <taxon>Mycobacteriales</taxon>
        <taxon>Fodinicola</taxon>
    </lineage>
</organism>
<dbReference type="PANTHER" id="PTHR35807:SF1">
    <property type="entry name" value="TRANSCRIPTIONAL REGULATOR REDD"/>
    <property type="match status" value="1"/>
</dbReference>
<dbReference type="SMART" id="SM00028">
    <property type="entry name" value="TPR"/>
    <property type="match status" value="6"/>
</dbReference>
<gene>
    <name evidence="8" type="ORF">GCM10009765_22840</name>
</gene>
<dbReference type="Pfam" id="PF03704">
    <property type="entry name" value="BTAD"/>
    <property type="match status" value="1"/>
</dbReference>
<evidence type="ECO:0000313" key="9">
    <source>
        <dbReference type="Proteomes" id="UP001500618"/>
    </source>
</evidence>
<name>A0ABP4SPA3_9ACTN</name>
<dbReference type="Pfam" id="PF13424">
    <property type="entry name" value="TPR_12"/>
    <property type="match status" value="1"/>
</dbReference>
<accession>A0ABP4SPA3</accession>
<feature type="DNA-binding region" description="OmpR/PhoB-type" evidence="5">
    <location>
        <begin position="52"/>
        <end position="156"/>
    </location>
</feature>
<evidence type="ECO:0000259" key="6">
    <source>
        <dbReference type="PROSITE" id="PS50943"/>
    </source>
</evidence>
<dbReference type="Gene3D" id="1.25.40.10">
    <property type="entry name" value="Tetratricopeptide repeat domain"/>
    <property type="match status" value="2"/>
</dbReference>
<dbReference type="Gene3D" id="1.10.260.40">
    <property type="entry name" value="lambda repressor-like DNA-binding domains"/>
    <property type="match status" value="1"/>
</dbReference>
<sequence>MSVVPTGEALRAARQAAGLTQAMLAQRCGVSVRTIRDLERGRVGSPQVDTSRRLLAALGMTADSRRVRVTILGSFGVQRAGAAVPLVSARQRTLLAYLALHAGHPVSSDRLLEAVWPEHSPAVDQLHQQVSRLRQMLRGQQDVRLERVPTGYQLAAPDGAVDLLDFRARVREARRSDWAYEEWAAAIAVAAGPPLADFPGLRVDPAVQAVSREIAAAVIEFATAARAAGRAGEAVEPLLTIVHEDPLNENLCAAVIRTLAAAGRHATAVDLYGRVRHDLAEELGIDPSPDLQRSYHEVLNAGTDVADGSAVHDPALMRPAQLPADLADFVGRDSELRRIREHLLENSSTAPAIVVISAAGGFGKTALAVHAAQAIRDHFPDGQLFVTLRGASGDPVEAADALGSLLSSLAVREIPVNAQDRARLFCTLTSGRKMLLVLDDATDADQVRALLPGNAGCAVLVSSRRTLAELAGAERVVLPPLAAAEAIDLLARIAGSARIAVEPAAAALLAETCAGLPLAVRVAGGRVASRPAWPLAIFADRLANSTRRLDELRLGNLAVRASLQLSYETLPAVQSWAFRMIGQWPSSELPADFAAALLSRSAAEVDEVLDPLVDLHLLESPTPDMFHIHDLLHLYARELSDRTETDAERESVAVRMMTFAGSTSQHALAVMVPRRVPDRPQDVVHSPLRLTFTDSSAARAWLDRMSSSLFQLIRQIPLTSGVVEPGAHLALLLGRYCHLRGDWLGFERSARRALELAESIGDGRLAARACISLALCLDGLYRSAEAQPLHERALDFFRKTSDQLNELRVLVNIGSSYGRRRRNAEAAGFYQEALTVATALGEQEIQIIALINSGESLNGLDRPVEARAYARRAVNLCDKVGDQGAKAIALGTLGESLTALDDRPAALVALNESLRLAERTGDRKCVAESALRLAAFYRLGCDDAAAVNWAQQALRTYDDDESRYGRARVLMELGQIRAAAGDHSKADLTWRAAADIFSALGAPEADVVADLLATVSGRR</sequence>
<evidence type="ECO:0000256" key="5">
    <source>
        <dbReference type="PROSITE-ProRule" id="PRU01091"/>
    </source>
</evidence>
<dbReference type="CDD" id="cd00093">
    <property type="entry name" value="HTH_XRE"/>
    <property type="match status" value="1"/>
</dbReference>
<dbReference type="PROSITE" id="PS51755">
    <property type="entry name" value="OMPR_PHOB"/>
    <property type="match status" value="1"/>
</dbReference>
<dbReference type="InterPro" id="IPR001867">
    <property type="entry name" value="OmpR/PhoB-type_DNA-bd"/>
</dbReference>
<dbReference type="PROSITE" id="PS50943">
    <property type="entry name" value="HTH_CROC1"/>
    <property type="match status" value="1"/>
</dbReference>
<keyword evidence="2" id="KW-0805">Transcription regulation</keyword>
<proteinExistence type="inferred from homology"/>
<dbReference type="SMART" id="SM00862">
    <property type="entry name" value="Trans_reg_C"/>
    <property type="match status" value="1"/>
</dbReference>
<evidence type="ECO:0000256" key="3">
    <source>
        <dbReference type="ARBA" id="ARBA00023125"/>
    </source>
</evidence>
<dbReference type="Proteomes" id="UP001500618">
    <property type="component" value="Unassembled WGS sequence"/>
</dbReference>
<dbReference type="Gene3D" id="1.10.10.10">
    <property type="entry name" value="Winged helix-like DNA-binding domain superfamily/Winged helix DNA-binding domain"/>
    <property type="match status" value="1"/>
</dbReference>
<evidence type="ECO:0000259" key="7">
    <source>
        <dbReference type="PROSITE" id="PS51755"/>
    </source>
</evidence>
<dbReference type="InterPro" id="IPR001387">
    <property type="entry name" value="Cro/C1-type_HTH"/>
</dbReference>
<dbReference type="EMBL" id="BAAANY010000008">
    <property type="protein sequence ID" value="GAA1672957.1"/>
    <property type="molecule type" value="Genomic_DNA"/>
</dbReference>
<dbReference type="Gene3D" id="3.40.50.300">
    <property type="entry name" value="P-loop containing nucleotide triphosphate hydrolases"/>
    <property type="match status" value="1"/>
</dbReference>
<dbReference type="Pfam" id="PF00931">
    <property type="entry name" value="NB-ARC"/>
    <property type="match status" value="1"/>
</dbReference>
<evidence type="ECO:0000256" key="2">
    <source>
        <dbReference type="ARBA" id="ARBA00023015"/>
    </source>
</evidence>
<dbReference type="Pfam" id="PF01381">
    <property type="entry name" value="HTH_3"/>
    <property type="match status" value="1"/>
</dbReference>
<keyword evidence="3 5" id="KW-0238">DNA-binding</keyword>
<dbReference type="InterPro" id="IPR011990">
    <property type="entry name" value="TPR-like_helical_dom_sf"/>
</dbReference>
<dbReference type="InterPro" id="IPR019734">
    <property type="entry name" value="TPR_rpt"/>
</dbReference>
<dbReference type="InterPro" id="IPR005158">
    <property type="entry name" value="BTAD"/>
</dbReference>
<dbReference type="InterPro" id="IPR002182">
    <property type="entry name" value="NB-ARC"/>
</dbReference>
<feature type="domain" description="OmpR/PhoB-type" evidence="7">
    <location>
        <begin position="52"/>
        <end position="156"/>
    </location>
</feature>
<protein>
    <submittedName>
        <fullName evidence="8">BTAD domain-containing putative transcriptional regulator</fullName>
    </submittedName>
</protein>
<dbReference type="InterPro" id="IPR016032">
    <property type="entry name" value="Sig_transdc_resp-reg_C-effctor"/>
</dbReference>
<dbReference type="InterPro" id="IPR027417">
    <property type="entry name" value="P-loop_NTPase"/>
</dbReference>
<feature type="domain" description="HTH cro/C1-type" evidence="6">
    <location>
        <begin position="10"/>
        <end position="65"/>
    </location>
</feature>
<evidence type="ECO:0000256" key="1">
    <source>
        <dbReference type="ARBA" id="ARBA00005820"/>
    </source>
</evidence>
<evidence type="ECO:0000256" key="4">
    <source>
        <dbReference type="ARBA" id="ARBA00023163"/>
    </source>
</evidence>
<reference evidence="9" key="1">
    <citation type="journal article" date="2019" name="Int. J. Syst. Evol. Microbiol.">
        <title>The Global Catalogue of Microorganisms (GCM) 10K type strain sequencing project: providing services to taxonomists for standard genome sequencing and annotation.</title>
        <authorList>
            <consortium name="The Broad Institute Genomics Platform"/>
            <consortium name="The Broad Institute Genome Sequencing Center for Infectious Disease"/>
            <person name="Wu L."/>
            <person name="Ma J."/>
        </authorList>
    </citation>
    <scope>NUCLEOTIDE SEQUENCE [LARGE SCALE GENOMIC DNA]</scope>
    <source>
        <strain evidence="9">JCM 14718</strain>
    </source>
</reference>
<comment type="similarity">
    <text evidence="1">Belongs to the AfsR/DnrI/RedD regulatory family.</text>
</comment>
<dbReference type="PRINTS" id="PR00364">
    <property type="entry name" value="DISEASERSIST"/>
</dbReference>
<keyword evidence="4" id="KW-0804">Transcription</keyword>
<dbReference type="SMART" id="SM00530">
    <property type="entry name" value="HTH_XRE"/>
    <property type="match status" value="1"/>
</dbReference>
<comment type="caution">
    <text evidence="8">The sequence shown here is derived from an EMBL/GenBank/DDBJ whole genome shotgun (WGS) entry which is preliminary data.</text>
</comment>
<evidence type="ECO:0000313" key="8">
    <source>
        <dbReference type="EMBL" id="GAA1672957.1"/>
    </source>
</evidence>
<dbReference type="InterPro" id="IPR036388">
    <property type="entry name" value="WH-like_DNA-bd_sf"/>
</dbReference>
<dbReference type="SUPFAM" id="SSF48452">
    <property type="entry name" value="TPR-like"/>
    <property type="match status" value="3"/>
</dbReference>
<dbReference type="CDD" id="cd00383">
    <property type="entry name" value="trans_reg_C"/>
    <property type="match status" value="1"/>
</dbReference>